<keyword evidence="5" id="KW-1185">Reference proteome</keyword>
<organism evidence="4 5">
    <name type="scientific">Eragrostis curvula</name>
    <name type="common">weeping love grass</name>
    <dbReference type="NCBI Taxonomy" id="38414"/>
    <lineage>
        <taxon>Eukaryota</taxon>
        <taxon>Viridiplantae</taxon>
        <taxon>Streptophyta</taxon>
        <taxon>Embryophyta</taxon>
        <taxon>Tracheophyta</taxon>
        <taxon>Spermatophyta</taxon>
        <taxon>Magnoliopsida</taxon>
        <taxon>Liliopsida</taxon>
        <taxon>Poales</taxon>
        <taxon>Poaceae</taxon>
        <taxon>PACMAD clade</taxon>
        <taxon>Chloridoideae</taxon>
        <taxon>Eragrostideae</taxon>
        <taxon>Eragrostidinae</taxon>
        <taxon>Eragrostis</taxon>
    </lineage>
</organism>
<evidence type="ECO:0000256" key="1">
    <source>
        <dbReference type="ARBA" id="ARBA00023012"/>
    </source>
</evidence>
<dbReference type="PANTHER" id="PTHR43874">
    <property type="entry name" value="TWO-COMPONENT RESPONSE REGULATOR"/>
    <property type="match status" value="1"/>
</dbReference>
<evidence type="ECO:0000313" key="5">
    <source>
        <dbReference type="Proteomes" id="UP000324897"/>
    </source>
</evidence>
<dbReference type="InterPro" id="IPR045279">
    <property type="entry name" value="ARR-like"/>
</dbReference>
<feature type="non-terminal residue" evidence="4">
    <location>
        <position position="1"/>
    </location>
</feature>
<dbReference type="GO" id="GO:0000160">
    <property type="term" value="P:phosphorelay signal transduction system"/>
    <property type="evidence" value="ECO:0007669"/>
    <property type="project" value="UniProtKB-KW"/>
</dbReference>
<keyword evidence="1" id="KW-0902">Two-component regulatory system</keyword>
<gene>
    <name evidence="4" type="ORF">EJB05_48667</name>
</gene>
<dbReference type="Proteomes" id="UP000324897">
    <property type="component" value="Unassembled WGS sequence"/>
</dbReference>
<dbReference type="GO" id="GO:0009736">
    <property type="term" value="P:cytokinin-activated signaling pathway"/>
    <property type="evidence" value="ECO:0007669"/>
    <property type="project" value="InterPro"/>
</dbReference>
<dbReference type="Gramene" id="TVU05501">
    <property type="protein sequence ID" value="TVU05501"/>
    <property type="gene ID" value="EJB05_48667"/>
</dbReference>
<feature type="domain" description="Response regulatory" evidence="3">
    <location>
        <begin position="12"/>
        <end position="129"/>
    </location>
</feature>
<comment type="caution">
    <text evidence="4">The sequence shown here is derived from an EMBL/GenBank/DDBJ whole genome shotgun (WGS) entry which is preliminary data.</text>
</comment>
<dbReference type="PROSITE" id="PS50110">
    <property type="entry name" value="RESPONSE_REGULATORY"/>
    <property type="match status" value="1"/>
</dbReference>
<dbReference type="Pfam" id="PF00072">
    <property type="entry name" value="Response_reg"/>
    <property type="match status" value="1"/>
</dbReference>
<dbReference type="OrthoDB" id="60033at2759"/>
<dbReference type="InterPro" id="IPR001789">
    <property type="entry name" value="Sig_transdc_resp-reg_receiver"/>
</dbReference>
<dbReference type="Gene3D" id="3.40.50.2300">
    <property type="match status" value="1"/>
</dbReference>
<dbReference type="AlphaFoldDB" id="A0A5J9T4U6"/>
<dbReference type="EMBL" id="RWGY01000051">
    <property type="protein sequence ID" value="TVU05501.1"/>
    <property type="molecule type" value="Genomic_DNA"/>
</dbReference>
<dbReference type="InterPro" id="IPR011006">
    <property type="entry name" value="CheY-like_superfamily"/>
</dbReference>
<evidence type="ECO:0000313" key="4">
    <source>
        <dbReference type="EMBL" id="TVU05501.1"/>
    </source>
</evidence>
<feature type="modified residue" description="4-aspartylphosphate" evidence="2">
    <location>
        <position position="62"/>
    </location>
</feature>
<proteinExistence type="predicted"/>
<dbReference type="PANTHER" id="PTHR43874:SF33">
    <property type="entry name" value="TWO-COMPONENT RESPONSE REGULATOR ORR8"/>
    <property type="match status" value="1"/>
</dbReference>
<dbReference type="SUPFAM" id="SSF52172">
    <property type="entry name" value="CheY-like"/>
    <property type="match status" value="1"/>
</dbReference>
<reference evidence="4 5" key="1">
    <citation type="journal article" date="2019" name="Sci. Rep.">
        <title>A high-quality genome of Eragrostis curvula grass provides insights into Poaceae evolution and supports new strategies to enhance forage quality.</title>
        <authorList>
            <person name="Carballo J."/>
            <person name="Santos B.A.C.M."/>
            <person name="Zappacosta D."/>
            <person name="Garbus I."/>
            <person name="Selva J.P."/>
            <person name="Gallo C.A."/>
            <person name="Diaz A."/>
            <person name="Albertini E."/>
            <person name="Caccamo M."/>
            <person name="Echenique V."/>
        </authorList>
    </citation>
    <scope>NUCLEOTIDE SEQUENCE [LARGE SCALE GENOMIC DNA]</scope>
    <source>
        <strain evidence="5">cv. Victoria</strain>
        <tissue evidence="4">Leaf</tissue>
    </source>
</reference>
<protein>
    <recommendedName>
        <fullName evidence="3">Response regulatory domain-containing protein</fullName>
    </recommendedName>
</protein>
<evidence type="ECO:0000256" key="2">
    <source>
        <dbReference type="PROSITE-ProRule" id="PRU00169"/>
    </source>
</evidence>
<name>A0A5J9T4U6_9POAL</name>
<sequence length="129" mass="14388">MEVLMWSSLQPIAFPETSEKDDIMDITADLDSEKTRSTAVSSVEEALNFLDAENDVNLILADYFTDGGMRGYDLLTKVKESSKLKHIPMVITCTEDDPDLIKKCMEGGAKGFFLTPLKFEDVPTLLSFI</sequence>
<evidence type="ECO:0000259" key="3">
    <source>
        <dbReference type="PROSITE" id="PS50110"/>
    </source>
</evidence>
<keyword evidence="2" id="KW-0597">Phosphoprotein</keyword>
<accession>A0A5J9T4U6</accession>